<evidence type="ECO:0000313" key="1">
    <source>
        <dbReference type="EMBL" id="TGY77659.1"/>
    </source>
</evidence>
<gene>
    <name evidence="1" type="ORF">E5331_13805</name>
</gene>
<comment type="caution">
    <text evidence="1">The sequence shown here is derived from an EMBL/GenBank/DDBJ whole genome shotgun (WGS) entry which is preliminary data.</text>
</comment>
<dbReference type="Proteomes" id="UP000306319">
    <property type="component" value="Unassembled WGS sequence"/>
</dbReference>
<name>A0AC61RBU4_9BACT</name>
<dbReference type="EMBL" id="SRYB01000022">
    <property type="protein sequence ID" value="TGY77659.1"/>
    <property type="molecule type" value="Genomic_DNA"/>
</dbReference>
<reference evidence="1" key="1">
    <citation type="submission" date="2019-04" db="EMBL/GenBank/DDBJ databases">
        <title>Microbes associate with the intestines of laboratory mice.</title>
        <authorList>
            <person name="Navarre W."/>
            <person name="Wong E."/>
            <person name="Huang K."/>
            <person name="Tropini C."/>
            <person name="Ng K."/>
            <person name="Yu B."/>
        </authorList>
    </citation>
    <scope>NUCLEOTIDE SEQUENCE</scope>
    <source>
        <strain evidence="1">NM04_E33</strain>
    </source>
</reference>
<proteinExistence type="predicted"/>
<keyword evidence="2" id="KW-1185">Reference proteome</keyword>
<keyword evidence="1" id="KW-0808">Transferase</keyword>
<evidence type="ECO:0000313" key="2">
    <source>
        <dbReference type="Proteomes" id="UP000306319"/>
    </source>
</evidence>
<organism evidence="1 2">
    <name type="scientific">Lepagella muris</name>
    <dbReference type="NCBI Taxonomy" id="3032870"/>
    <lineage>
        <taxon>Bacteria</taxon>
        <taxon>Pseudomonadati</taxon>
        <taxon>Bacteroidota</taxon>
        <taxon>Bacteroidia</taxon>
        <taxon>Bacteroidales</taxon>
        <taxon>Muribaculaceae</taxon>
        <taxon>Lepagella</taxon>
    </lineage>
</organism>
<keyword evidence="1" id="KW-0489">Methyltransferase</keyword>
<protein>
    <submittedName>
        <fullName evidence="1">DNA cytosine methyltransferase</fullName>
    </submittedName>
</protein>
<sequence>MDKYDSVNASNVCALSFFSGCGGLDIGVQLGGAKVISSLDFEPVAVQTLKANPFFAHSTHECADIRDKKGADYSSLLKSHNPEKLIIVGGPPCQPFSKAGYWITNEKRKGINDERNMVYEYLRIIDEIRPDGIILENVESMLHPTNKAIVEHIEQRFVAMGYHVRRYLINALALGIPQKRKRVIFFASLKPFKDDLTFLSEEEIVKVNVLDWIGRFDSETLSESEETTKGKTYDFELSEVPPGHNYIALSARDGYPNPKFVANKRFWNFLLKLHPLQPSWTIAAQPGPWVGPFHWNNRRLRVREIASIQTFPMDYVFEGTRRAIQKQIGNAVPSLLGKAATEYLISQL</sequence>
<accession>A0AC61RBU4</accession>